<accession>A0A7S4LII9</accession>
<dbReference type="AlphaFoldDB" id="A0A7S4LII9"/>
<name>A0A7S4LII9_9EUGL</name>
<dbReference type="EMBL" id="HBJA01123742">
    <property type="protein sequence ID" value="CAE0831331.1"/>
    <property type="molecule type" value="Transcribed_RNA"/>
</dbReference>
<feature type="compositionally biased region" description="Pro residues" evidence="1">
    <location>
        <begin position="38"/>
        <end position="52"/>
    </location>
</feature>
<feature type="compositionally biased region" description="Pro residues" evidence="1">
    <location>
        <begin position="1"/>
        <end position="10"/>
    </location>
</feature>
<proteinExistence type="predicted"/>
<evidence type="ECO:0000313" key="2">
    <source>
        <dbReference type="EMBL" id="CAE0831331.1"/>
    </source>
</evidence>
<gene>
    <name evidence="2" type="ORF">EGYM00163_LOCUS42613</name>
</gene>
<feature type="region of interest" description="Disordered" evidence="1">
    <location>
        <begin position="1"/>
        <end position="71"/>
    </location>
</feature>
<organism evidence="2">
    <name type="scientific">Eutreptiella gymnastica</name>
    <dbReference type="NCBI Taxonomy" id="73025"/>
    <lineage>
        <taxon>Eukaryota</taxon>
        <taxon>Discoba</taxon>
        <taxon>Euglenozoa</taxon>
        <taxon>Euglenida</taxon>
        <taxon>Spirocuta</taxon>
        <taxon>Euglenophyceae</taxon>
        <taxon>Eutreptiales</taxon>
        <taxon>Eutreptiaceae</taxon>
        <taxon>Eutreptiella</taxon>
    </lineage>
</organism>
<evidence type="ECO:0000256" key="1">
    <source>
        <dbReference type="SAM" id="MobiDB-lite"/>
    </source>
</evidence>
<protein>
    <submittedName>
        <fullName evidence="2">Uncharacterized protein</fullName>
    </submittedName>
</protein>
<sequence length="99" mass="11118">MAHITPPTPHPWHTSLPRRRLHGTHSSPKSASMAHKMPPSPPPLAHITPPTPAWRTRSAHNSSSDAHLFPTPKLLLNEPRLSRRTLEHVDDGFTRHHPV</sequence>
<reference evidence="2" key="1">
    <citation type="submission" date="2021-01" db="EMBL/GenBank/DDBJ databases">
        <authorList>
            <person name="Corre E."/>
            <person name="Pelletier E."/>
            <person name="Niang G."/>
            <person name="Scheremetjew M."/>
            <person name="Finn R."/>
            <person name="Kale V."/>
            <person name="Holt S."/>
            <person name="Cochrane G."/>
            <person name="Meng A."/>
            <person name="Brown T."/>
            <person name="Cohen L."/>
        </authorList>
    </citation>
    <scope>NUCLEOTIDE SEQUENCE</scope>
    <source>
        <strain evidence="2">CCMP1594</strain>
    </source>
</reference>